<keyword evidence="4" id="KW-1278">Translocase</keyword>
<dbReference type="PROSITE" id="PS00211">
    <property type="entry name" value="ABC_TRANSPORTER_1"/>
    <property type="match status" value="1"/>
</dbReference>
<reference evidence="7 8" key="1">
    <citation type="submission" date="2024-04" db="EMBL/GenBank/DDBJ databases">
        <title>Human intestinal bacterial collection.</title>
        <authorList>
            <person name="Pauvert C."/>
            <person name="Hitch T.C.A."/>
            <person name="Clavel T."/>
        </authorList>
    </citation>
    <scope>NUCLEOTIDE SEQUENCE [LARGE SCALE GENOMIC DNA]</scope>
    <source>
        <strain evidence="7 8">CLA-KB-H42</strain>
    </source>
</reference>
<dbReference type="Gene3D" id="3.40.50.300">
    <property type="entry name" value="P-loop containing nucleotide triphosphate hydrolases"/>
    <property type="match status" value="1"/>
</dbReference>
<dbReference type="InterPro" id="IPR027417">
    <property type="entry name" value="P-loop_NTPase"/>
</dbReference>
<dbReference type="SMART" id="SM00382">
    <property type="entry name" value="AAA"/>
    <property type="match status" value="1"/>
</dbReference>
<dbReference type="InterPro" id="IPR003439">
    <property type="entry name" value="ABC_transporter-like_ATP-bd"/>
</dbReference>
<name>A0ABV1JFE5_9ACTN</name>
<dbReference type="InterPro" id="IPR003593">
    <property type="entry name" value="AAA+_ATPase"/>
</dbReference>
<evidence type="ECO:0000313" key="8">
    <source>
        <dbReference type="Proteomes" id="UP001487305"/>
    </source>
</evidence>
<evidence type="ECO:0000259" key="6">
    <source>
        <dbReference type="PROSITE" id="PS50893"/>
    </source>
</evidence>
<sequence>MEQAAEVTAALFRVEDMTVSYPRASGRARLFAGLGFALDEATIYDLVGPSGSGKSTLLRACALMIERESGCLYLGGESSSDMPVTQWRKRVCLVPQKPSLVSGTVRDNLVLPWTLKVRADESAPRDGELADLLAKAELGDVELERDVSQLSGGQLARIALLRAFAAKPAVLLLDEVDAALDADSACAIGRLAAALVGTGMTCLRIRHRAADGFAAGTFELKAGSLSYSENAGGALPCARSAERPEGAEVAEAPVSEGAETAAGSFGGGERAVSAGGAR</sequence>
<accession>A0ABV1JFE5</accession>
<keyword evidence="1" id="KW-0813">Transport</keyword>
<dbReference type="PROSITE" id="PS50893">
    <property type="entry name" value="ABC_TRANSPORTER_2"/>
    <property type="match status" value="1"/>
</dbReference>
<dbReference type="EMBL" id="JBBNOP010000005">
    <property type="protein sequence ID" value="MEQ3362792.1"/>
    <property type="molecule type" value="Genomic_DNA"/>
</dbReference>
<gene>
    <name evidence="7" type="ORF">AAA083_07370</name>
</gene>
<feature type="domain" description="ABC transporter" evidence="6">
    <location>
        <begin position="12"/>
        <end position="256"/>
    </location>
</feature>
<protein>
    <submittedName>
        <fullName evidence="7">ATP-binding cassette domain-containing protein</fullName>
    </submittedName>
</protein>
<dbReference type="Proteomes" id="UP001487305">
    <property type="component" value="Unassembled WGS sequence"/>
</dbReference>
<dbReference type="RefSeq" id="WP_349227369.1">
    <property type="nucleotide sequence ID" value="NZ_JBBNOP010000005.1"/>
</dbReference>
<keyword evidence="3 7" id="KW-0067">ATP-binding</keyword>
<dbReference type="InterPro" id="IPR017871">
    <property type="entry name" value="ABC_transporter-like_CS"/>
</dbReference>
<evidence type="ECO:0000256" key="3">
    <source>
        <dbReference type="ARBA" id="ARBA00022840"/>
    </source>
</evidence>
<evidence type="ECO:0000256" key="4">
    <source>
        <dbReference type="ARBA" id="ARBA00022967"/>
    </source>
</evidence>
<evidence type="ECO:0000313" key="7">
    <source>
        <dbReference type="EMBL" id="MEQ3362792.1"/>
    </source>
</evidence>
<dbReference type="GO" id="GO:0005524">
    <property type="term" value="F:ATP binding"/>
    <property type="evidence" value="ECO:0007669"/>
    <property type="project" value="UniProtKB-KW"/>
</dbReference>
<keyword evidence="2" id="KW-0547">Nucleotide-binding</keyword>
<dbReference type="SUPFAM" id="SSF52540">
    <property type="entry name" value="P-loop containing nucleoside triphosphate hydrolases"/>
    <property type="match status" value="1"/>
</dbReference>
<comment type="caution">
    <text evidence="7">The sequence shown here is derived from an EMBL/GenBank/DDBJ whole genome shotgun (WGS) entry which is preliminary data.</text>
</comment>
<feature type="region of interest" description="Disordered" evidence="5">
    <location>
        <begin position="242"/>
        <end position="278"/>
    </location>
</feature>
<dbReference type="Pfam" id="PF00005">
    <property type="entry name" value="ABC_tran"/>
    <property type="match status" value="1"/>
</dbReference>
<evidence type="ECO:0000256" key="1">
    <source>
        <dbReference type="ARBA" id="ARBA00022448"/>
    </source>
</evidence>
<keyword evidence="8" id="KW-1185">Reference proteome</keyword>
<evidence type="ECO:0000256" key="5">
    <source>
        <dbReference type="SAM" id="MobiDB-lite"/>
    </source>
</evidence>
<dbReference type="PANTHER" id="PTHR43423">
    <property type="entry name" value="ABC TRANSPORTER I FAMILY MEMBER 17"/>
    <property type="match status" value="1"/>
</dbReference>
<evidence type="ECO:0000256" key="2">
    <source>
        <dbReference type="ARBA" id="ARBA00022741"/>
    </source>
</evidence>
<dbReference type="PANTHER" id="PTHR43423:SF1">
    <property type="entry name" value="ABC TRANSPORTER I FAMILY MEMBER 17"/>
    <property type="match status" value="1"/>
</dbReference>
<organism evidence="7 8">
    <name type="scientific">Raoultibacter massiliensis</name>
    <dbReference type="NCBI Taxonomy" id="1852371"/>
    <lineage>
        <taxon>Bacteria</taxon>
        <taxon>Bacillati</taxon>
        <taxon>Actinomycetota</taxon>
        <taxon>Coriobacteriia</taxon>
        <taxon>Eggerthellales</taxon>
        <taxon>Eggerthellaceae</taxon>
        <taxon>Raoultibacter</taxon>
    </lineage>
</organism>
<proteinExistence type="predicted"/>